<protein>
    <submittedName>
        <fullName evidence="2">Uncharacterized protein</fullName>
    </submittedName>
</protein>
<feature type="repeat" description="ANK" evidence="1">
    <location>
        <begin position="36"/>
        <end position="68"/>
    </location>
</feature>
<dbReference type="Pfam" id="PF00023">
    <property type="entry name" value="Ank"/>
    <property type="match status" value="1"/>
</dbReference>
<evidence type="ECO:0000256" key="1">
    <source>
        <dbReference type="PROSITE-ProRule" id="PRU00023"/>
    </source>
</evidence>
<sequence length="529" mass="58540">MPSSIWNDALSGKLNETSLREYLKAGEDINGRFTQRSYTPLMAAVLKGHHKVVKVLLDNEARVDIRAEDDSTALWLATSKSTRNSVSIVEQLLQKRPDLNAVPNKGSGNTPLMQAIVELKSEKIVSKLVDEGADVGKKNVKQKTAKELATAQFNSKLLYALLPAEQRATKRASVFQNFRSFISHILWVVNTAAGDGVGYLKTVFGITGRRATDDPLLNDLVPKELRIKSPAELKGAKGANGAKSQSPKSLEDCMSLDEFEKNILDIVDTMGLNRFFPKDSDKLRKLAHGLVNFRQSNSALNTPENLRGLATLSLYKTIILCDDSGSMWAPTTSNSSMTRMQSQIKVIERITDITSILVPEEGGIYVRFLNRKVGWDRLSKEEVNKRLEIIDPDGGTPLGAAFKREVLDPFVVDKIEAGKKLDSPYLICVVTDGAPNRGEDQVFVSELKKCLSLLEDSGYGERVVSFVISRIGDDRSADRFISQLDDTHEFPDNVFICRDQIDEGIGGEGQSDATMEIRLFDILTTPLMK</sequence>
<keyword evidence="3" id="KW-1185">Reference proteome</keyword>
<name>A0AAV9U2T0_9PEZI</name>
<dbReference type="SMART" id="SM00248">
    <property type="entry name" value="ANK"/>
    <property type="match status" value="3"/>
</dbReference>
<dbReference type="Proteomes" id="UP001373714">
    <property type="component" value="Unassembled WGS sequence"/>
</dbReference>
<dbReference type="SUPFAM" id="SSF53300">
    <property type="entry name" value="vWA-like"/>
    <property type="match status" value="1"/>
</dbReference>
<dbReference type="PROSITE" id="PS50088">
    <property type="entry name" value="ANK_REPEAT"/>
    <property type="match status" value="2"/>
</dbReference>
<organism evidence="2 3">
    <name type="scientific">Orbilia blumenaviensis</name>
    <dbReference type="NCBI Taxonomy" id="1796055"/>
    <lineage>
        <taxon>Eukaryota</taxon>
        <taxon>Fungi</taxon>
        <taxon>Dikarya</taxon>
        <taxon>Ascomycota</taxon>
        <taxon>Pezizomycotina</taxon>
        <taxon>Orbiliomycetes</taxon>
        <taxon>Orbiliales</taxon>
        <taxon>Orbiliaceae</taxon>
        <taxon>Orbilia</taxon>
    </lineage>
</organism>
<feature type="repeat" description="ANK" evidence="1">
    <location>
        <begin position="107"/>
        <end position="140"/>
    </location>
</feature>
<dbReference type="PANTHER" id="PTHR34706">
    <property type="entry name" value="SLR1338 PROTEIN"/>
    <property type="match status" value="1"/>
</dbReference>
<gene>
    <name evidence="2" type="ORF">TWF730_003530</name>
</gene>
<dbReference type="Gene3D" id="1.25.40.20">
    <property type="entry name" value="Ankyrin repeat-containing domain"/>
    <property type="match status" value="1"/>
</dbReference>
<dbReference type="PROSITE" id="PS50297">
    <property type="entry name" value="ANK_REP_REGION"/>
    <property type="match status" value="2"/>
</dbReference>
<dbReference type="InterPro" id="IPR036465">
    <property type="entry name" value="vWFA_dom_sf"/>
</dbReference>
<dbReference type="AlphaFoldDB" id="A0AAV9U2T0"/>
<dbReference type="PANTHER" id="PTHR34706:SF3">
    <property type="entry name" value="ANKYRIN REPEAT PROTEIN (AFU_ORTHOLOGUE AFUA_7G06200)"/>
    <property type="match status" value="1"/>
</dbReference>
<evidence type="ECO:0000313" key="3">
    <source>
        <dbReference type="Proteomes" id="UP001373714"/>
    </source>
</evidence>
<dbReference type="Pfam" id="PF12796">
    <property type="entry name" value="Ank_2"/>
    <property type="match status" value="1"/>
</dbReference>
<reference evidence="2 3" key="1">
    <citation type="submission" date="2019-10" db="EMBL/GenBank/DDBJ databases">
        <authorList>
            <person name="Palmer J.M."/>
        </authorList>
    </citation>
    <scope>NUCLEOTIDE SEQUENCE [LARGE SCALE GENOMIC DNA]</scope>
    <source>
        <strain evidence="2 3">TWF730</strain>
    </source>
</reference>
<dbReference type="InterPro" id="IPR036770">
    <property type="entry name" value="Ankyrin_rpt-contain_sf"/>
</dbReference>
<evidence type="ECO:0000313" key="2">
    <source>
        <dbReference type="EMBL" id="KAK6334317.1"/>
    </source>
</evidence>
<dbReference type="InterPro" id="IPR002110">
    <property type="entry name" value="Ankyrin_rpt"/>
</dbReference>
<dbReference type="SUPFAM" id="SSF48403">
    <property type="entry name" value="Ankyrin repeat"/>
    <property type="match status" value="1"/>
</dbReference>
<accession>A0AAV9U2T0</accession>
<comment type="caution">
    <text evidence="2">The sequence shown here is derived from an EMBL/GenBank/DDBJ whole genome shotgun (WGS) entry which is preliminary data.</text>
</comment>
<dbReference type="Gene3D" id="3.40.50.410">
    <property type="entry name" value="von Willebrand factor, type A domain"/>
    <property type="match status" value="1"/>
</dbReference>
<dbReference type="EMBL" id="JAVHNS010000015">
    <property type="protein sequence ID" value="KAK6334317.1"/>
    <property type="molecule type" value="Genomic_DNA"/>
</dbReference>
<proteinExistence type="predicted"/>
<keyword evidence="1" id="KW-0040">ANK repeat</keyword>